<keyword evidence="3 6" id="KW-1133">Transmembrane helix</keyword>
<feature type="transmembrane region" description="Helical" evidence="6">
    <location>
        <begin position="95"/>
        <end position="116"/>
    </location>
</feature>
<dbReference type="PRINTS" id="PR01434">
    <property type="entry name" value="NADHDHGNASE5"/>
</dbReference>
<keyword evidence="4 6" id="KW-0472">Membrane</keyword>
<dbReference type="GO" id="GO:0016020">
    <property type="term" value="C:membrane"/>
    <property type="evidence" value="ECO:0007669"/>
    <property type="project" value="UniProtKB-SubCell"/>
</dbReference>
<dbReference type="Pfam" id="PF00361">
    <property type="entry name" value="Proton_antipo_M"/>
    <property type="match status" value="1"/>
</dbReference>
<sequence>MEYSYAFLILLLPFLSFLVLGLLGMKMKKPLAGFIGTTVLGVLFAMSVYTAYEYFFVVGRDATTGLYPTVTVFNFTWLRFTELLTFNIGFRLTPISVMMLIVITTVSFMVHIYSFGYMAERDSKYKFEEYEHGFQRFYAYLSLFTMSMLGLVVATNIFQMYMFWELVGVCSYLLIGFYYPKHAAVHASKKAFIVTRFADLFFLIGILFFSFYVGTFNYDLNANPELVNKLASVASQYVWVLPTALFLMFIGGAGKSAMFPLHIWLPDAMEGPTPVSALIHAATMVVAGVYQVASLFPIWVEYAPNQLHWVAYIAAFTAFYAAAVACCQRDIKRGLAFSTISQIAYMLVALGVCYAIDNHEGGLGYMASMFHLFTHAMFKALLFLCSGAIIVIIGSNFKEYMGGLHKYMPITNACFLIGCIAISGVWPFAGFFSKDEIVSACFEYSPFLGWFMTLVSGMTAFYMFRLYYVIFWGQSYYEVDPEHRKRPAEVPFVMWGPLVFLAIISIFAGWIPFGHFVSATGQSMEIHLQHFEFSSVAWFSLLAAAIGIGLATWMYLPKRNPVPDMLAKRMPVLHKAALNRFYIDNIWQFITHKIVFGCFSKPIAWFDRHVIDGTFNFMAWGAQEAGETIRPWQSGDVRAYASWFLTGTIALALVLLCIYC</sequence>
<evidence type="ECO:0000256" key="4">
    <source>
        <dbReference type="ARBA" id="ARBA00023136"/>
    </source>
</evidence>
<evidence type="ECO:0000256" key="6">
    <source>
        <dbReference type="SAM" id="Phobius"/>
    </source>
</evidence>
<dbReference type="NCBIfam" id="NF005141">
    <property type="entry name" value="PRK06590.1"/>
    <property type="match status" value="1"/>
</dbReference>
<dbReference type="InterPro" id="IPR018393">
    <property type="entry name" value="NADHpl_OxRdtase_5_subgr"/>
</dbReference>
<feature type="transmembrane region" description="Helical" evidence="6">
    <location>
        <begin position="6"/>
        <end position="24"/>
    </location>
</feature>
<feature type="transmembrane region" description="Helical" evidence="6">
    <location>
        <begin position="640"/>
        <end position="659"/>
    </location>
</feature>
<dbReference type="InterPro" id="IPR003945">
    <property type="entry name" value="NU5C-like"/>
</dbReference>
<comment type="subcellular location">
    <subcellularLocation>
        <location evidence="1">Endomembrane system</location>
        <topology evidence="1">Multi-pass membrane protein</topology>
    </subcellularLocation>
    <subcellularLocation>
        <location evidence="5">Membrane</location>
        <topology evidence="5">Multi-pass membrane protein</topology>
    </subcellularLocation>
</comment>
<feature type="transmembrane region" description="Helical" evidence="6">
    <location>
        <begin position="449"/>
        <end position="471"/>
    </location>
</feature>
<dbReference type="RefSeq" id="WP_025071005.1">
    <property type="nucleotide sequence ID" value="NZ_FUXK01000014.1"/>
</dbReference>
<feature type="domain" description="NADH:quinone oxidoreductase/Mrp antiporter transmembrane" evidence="7">
    <location>
        <begin position="154"/>
        <end position="456"/>
    </location>
</feature>
<dbReference type="InterPro" id="IPR001516">
    <property type="entry name" value="Proton_antipo_N"/>
</dbReference>
<dbReference type="GO" id="GO:0003954">
    <property type="term" value="F:NADH dehydrogenase activity"/>
    <property type="evidence" value="ECO:0007669"/>
    <property type="project" value="TreeGrafter"/>
</dbReference>
<dbReference type="Gene3D" id="1.20.5.2700">
    <property type="match status" value="1"/>
</dbReference>
<feature type="transmembrane region" description="Helical" evidence="6">
    <location>
        <begin position="137"/>
        <end position="155"/>
    </location>
</feature>
<dbReference type="PANTHER" id="PTHR42829:SF2">
    <property type="entry name" value="NADH-UBIQUINONE OXIDOREDUCTASE CHAIN 5"/>
    <property type="match status" value="1"/>
</dbReference>
<dbReference type="PRINTS" id="PR01435">
    <property type="entry name" value="NPOXDRDTASE5"/>
</dbReference>
<proteinExistence type="predicted"/>
<feature type="transmembrane region" description="Helical" evidence="6">
    <location>
        <begin position="238"/>
        <end position="265"/>
    </location>
</feature>
<evidence type="ECO:0000256" key="1">
    <source>
        <dbReference type="ARBA" id="ARBA00004127"/>
    </source>
</evidence>
<organism evidence="9 10">
    <name type="scientific">Segatella oulorum</name>
    <dbReference type="NCBI Taxonomy" id="28136"/>
    <lineage>
        <taxon>Bacteria</taxon>
        <taxon>Pseudomonadati</taxon>
        <taxon>Bacteroidota</taxon>
        <taxon>Bacteroidia</taxon>
        <taxon>Bacteroidales</taxon>
        <taxon>Prevotellaceae</taxon>
        <taxon>Segatella</taxon>
    </lineage>
</organism>
<feature type="transmembrane region" description="Helical" evidence="6">
    <location>
        <begin position="200"/>
        <end position="218"/>
    </location>
</feature>
<evidence type="ECO:0000313" key="9">
    <source>
        <dbReference type="EMBL" id="SJZ89566.1"/>
    </source>
</evidence>
<accession>A0A1T4PEA3</accession>
<dbReference type="STRING" id="28136.SAMN02745202_01399"/>
<feature type="transmembrane region" description="Helical" evidence="6">
    <location>
        <begin position="376"/>
        <end position="397"/>
    </location>
</feature>
<dbReference type="PANTHER" id="PTHR42829">
    <property type="entry name" value="NADH-UBIQUINONE OXIDOREDUCTASE CHAIN 5"/>
    <property type="match status" value="1"/>
</dbReference>
<feature type="transmembrane region" description="Helical" evidence="6">
    <location>
        <begin position="277"/>
        <end position="300"/>
    </location>
</feature>
<feature type="domain" description="NADH-Ubiquinone oxidoreductase (complex I) chain 5 N-terminal" evidence="8">
    <location>
        <begin position="77"/>
        <end position="127"/>
    </location>
</feature>
<evidence type="ECO:0000259" key="7">
    <source>
        <dbReference type="Pfam" id="PF00361"/>
    </source>
</evidence>
<dbReference type="GO" id="GO:0042773">
    <property type="term" value="P:ATP synthesis coupled electron transport"/>
    <property type="evidence" value="ECO:0007669"/>
    <property type="project" value="InterPro"/>
</dbReference>
<dbReference type="GO" id="GO:0008137">
    <property type="term" value="F:NADH dehydrogenase (ubiquinone) activity"/>
    <property type="evidence" value="ECO:0007669"/>
    <property type="project" value="InterPro"/>
</dbReference>
<dbReference type="Proteomes" id="UP000190065">
    <property type="component" value="Unassembled WGS sequence"/>
</dbReference>
<dbReference type="eggNOG" id="COG1009">
    <property type="taxonomic scope" value="Bacteria"/>
</dbReference>
<gene>
    <name evidence="9" type="ORF">SAMN02745202_01399</name>
</gene>
<feature type="transmembrane region" description="Helical" evidence="6">
    <location>
        <begin position="334"/>
        <end position="356"/>
    </location>
</feature>
<feature type="transmembrane region" description="Helical" evidence="6">
    <location>
        <begin position="409"/>
        <end position="429"/>
    </location>
</feature>
<feature type="transmembrane region" description="Helical" evidence="6">
    <location>
        <begin position="306"/>
        <end position="327"/>
    </location>
</feature>
<dbReference type="InterPro" id="IPR001750">
    <property type="entry name" value="ND/Mrp_TM"/>
</dbReference>
<evidence type="ECO:0000256" key="3">
    <source>
        <dbReference type="ARBA" id="ARBA00022989"/>
    </source>
</evidence>
<evidence type="ECO:0000256" key="5">
    <source>
        <dbReference type="RuleBase" id="RU000320"/>
    </source>
</evidence>
<name>A0A1T4PEA3_9BACT</name>
<evidence type="ECO:0000313" key="10">
    <source>
        <dbReference type="Proteomes" id="UP000190065"/>
    </source>
</evidence>
<evidence type="ECO:0000259" key="8">
    <source>
        <dbReference type="Pfam" id="PF00662"/>
    </source>
</evidence>
<dbReference type="EMBL" id="FUXK01000014">
    <property type="protein sequence ID" value="SJZ89566.1"/>
    <property type="molecule type" value="Genomic_DNA"/>
</dbReference>
<keyword evidence="2 5" id="KW-0812">Transmembrane</keyword>
<feature type="transmembrane region" description="Helical" evidence="6">
    <location>
        <begin position="533"/>
        <end position="556"/>
    </location>
</feature>
<feature type="transmembrane region" description="Helical" evidence="6">
    <location>
        <begin position="161"/>
        <end position="179"/>
    </location>
</feature>
<protein>
    <submittedName>
        <fullName evidence="9">NADH-quinone oxidoreductase subunit L</fullName>
    </submittedName>
</protein>
<evidence type="ECO:0000256" key="2">
    <source>
        <dbReference type="ARBA" id="ARBA00022692"/>
    </source>
</evidence>
<dbReference type="AlphaFoldDB" id="A0A1T4PEA3"/>
<feature type="transmembrane region" description="Helical" evidence="6">
    <location>
        <begin position="492"/>
        <end position="513"/>
    </location>
</feature>
<dbReference type="GO" id="GO:0015990">
    <property type="term" value="P:electron transport coupled proton transport"/>
    <property type="evidence" value="ECO:0007669"/>
    <property type="project" value="TreeGrafter"/>
</dbReference>
<dbReference type="Pfam" id="PF00662">
    <property type="entry name" value="Proton_antipo_N"/>
    <property type="match status" value="1"/>
</dbReference>
<reference evidence="9 10" key="1">
    <citation type="submission" date="2017-02" db="EMBL/GenBank/DDBJ databases">
        <authorList>
            <person name="Peterson S.W."/>
        </authorList>
    </citation>
    <scope>NUCLEOTIDE SEQUENCE [LARGE SCALE GENOMIC DNA]</scope>
    <source>
        <strain evidence="9 10">ATCC 43324</strain>
    </source>
</reference>
<dbReference type="GO" id="GO:0012505">
    <property type="term" value="C:endomembrane system"/>
    <property type="evidence" value="ECO:0007669"/>
    <property type="project" value="UniProtKB-SubCell"/>
</dbReference>
<dbReference type="NCBIfam" id="TIGR01974">
    <property type="entry name" value="NDH_I_L"/>
    <property type="match status" value="1"/>
</dbReference>
<feature type="transmembrane region" description="Helical" evidence="6">
    <location>
        <begin position="31"/>
        <end position="52"/>
    </location>
</feature>